<keyword evidence="4 10" id="KW-0812">Transmembrane</keyword>
<dbReference type="GO" id="GO:0034626">
    <property type="term" value="P:fatty acid elongation, polyunsaturated fatty acid"/>
    <property type="evidence" value="ECO:0007669"/>
    <property type="project" value="TreeGrafter"/>
</dbReference>
<comment type="caution">
    <text evidence="11">The sequence shown here is derived from an EMBL/GenBank/DDBJ whole genome shotgun (WGS) entry which is preliminary data.</text>
</comment>
<evidence type="ECO:0000256" key="3">
    <source>
        <dbReference type="ARBA" id="ARBA00022679"/>
    </source>
</evidence>
<dbReference type="GO" id="GO:0019367">
    <property type="term" value="P:fatty acid elongation, saturated fatty acid"/>
    <property type="evidence" value="ECO:0007669"/>
    <property type="project" value="TreeGrafter"/>
</dbReference>
<dbReference type="PROSITE" id="PS01188">
    <property type="entry name" value="ELO"/>
    <property type="match status" value="1"/>
</dbReference>
<feature type="transmembrane region" description="Helical" evidence="10">
    <location>
        <begin position="206"/>
        <end position="228"/>
    </location>
</feature>
<dbReference type="InterPro" id="IPR030457">
    <property type="entry name" value="ELO_CS"/>
</dbReference>
<organism evidence="11 12">
    <name type="scientific">Bugula neritina</name>
    <name type="common">Brown bryozoan</name>
    <name type="synonym">Sertularia neritina</name>
    <dbReference type="NCBI Taxonomy" id="10212"/>
    <lineage>
        <taxon>Eukaryota</taxon>
        <taxon>Metazoa</taxon>
        <taxon>Spiralia</taxon>
        <taxon>Lophotrochozoa</taxon>
        <taxon>Bryozoa</taxon>
        <taxon>Gymnolaemata</taxon>
        <taxon>Cheilostomatida</taxon>
        <taxon>Flustrina</taxon>
        <taxon>Buguloidea</taxon>
        <taxon>Bugulidae</taxon>
        <taxon>Bugula</taxon>
    </lineage>
</organism>
<dbReference type="Pfam" id="PF01151">
    <property type="entry name" value="ELO"/>
    <property type="match status" value="1"/>
</dbReference>
<dbReference type="EC" id="2.3.1.199" evidence="10"/>
<evidence type="ECO:0000313" key="12">
    <source>
        <dbReference type="Proteomes" id="UP000593567"/>
    </source>
</evidence>
<dbReference type="GO" id="GO:0034625">
    <property type="term" value="P:fatty acid elongation, monounsaturated fatty acid"/>
    <property type="evidence" value="ECO:0007669"/>
    <property type="project" value="TreeGrafter"/>
</dbReference>
<dbReference type="Proteomes" id="UP000593567">
    <property type="component" value="Unassembled WGS sequence"/>
</dbReference>
<feature type="transmembrane region" description="Helical" evidence="10">
    <location>
        <begin position="173"/>
        <end position="194"/>
    </location>
</feature>
<comment type="subcellular location">
    <subcellularLocation>
        <location evidence="1">Membrane</location>
        <topology evidence="1">Multi-pass membrane protein</topology>
    </subcellularLocation>
</comment>
<keyword evidence="7 10" id="KW-0443">Lipid metabolism</keyword>
<evidence type="ECO:0000256" key="9">
    <source>
        <dbReference type="ARBA" id="ARBA00023160"/>
    </source>
</evidence>
<keyword evidence="2 10" id="KW-0444">Lipid biosynthesis</keyword>
<dbReference type="GO" id="GO:0042761">
    <property type="term" value="P:very long-chain fatty acid biosynthetic process"/>
    <property type="evidence" value="ECO:0007669"/>
    <property type="project" value="TreeGrafter"/>
</dbReference>
<evidence type="ECO:0000256" key="6">
    <source>
        <dbReference type="ARBA" id="ARBA00022989"/>
    </source>
</evidence>
<evidence type="ECO:0000256" key="5">
    <source>
        <dbReference type="ARBA" id="ARBA00022832"/>
    </source>
</evidence>
<feature type="transmembrane region" description="Helical" evidence="10">
    <location>
        <begin position="244"/>
        <end position="263"/>
    </location>
</feature>
<evidence type="ECO:0000256" key="7">
    <source>
        <dbReference type="ARBA" id="ARBA00023098"/>
    </source>
</evidence>
<dbReference type="GO" id="GO:0030148">
    <property type="term" value="P:sphingolipid biosynthetic process"/>
    <property type="evidence" value="ECO:0007669"/>
    <property type="project" value="TreeGrafter"/>
</dbReference>
<dbReference type="InterPro" id="IPR002076">
    <property type="entry name" value="ELO_fam"/>
</dbReference>
<comment type="catalytic activity">
    <reaction evidence="10">
        <text>a very-long-chain acyl-CoA + malonyl-CoA + H(+) = a very-long-chain 3-oxoacyl-CoA + CO2 + CoA</text>
        <dbReference type="Rhea" id="RHEA:32727"/>
        <dbReference type="ChEBI" id="CHEBI:15378"/>
        <dbReference type="ChEBI" id="CHEBI:16526"/>
        <dbReference type="ChEBI" id="CHEBI:57287"/>
        <dbReference type="ChEBI" id="CHEBI:57384"/>
        <dbReference type="ChEBI" id="CHEBI:90725"/>
        <dbReference type="ChEBI" id="CHEBI:90736"/>
        <dbReference type="EC" id="2.3.1.199"/>
    </reaction>
</comment>
<feature type="transmembrane region" description="Helical" evidence="10">
    <location>
        <begin position="74"/>
        <end position="93"/>
    </location>
</feature>
<keyword evidence="6 10" id="KW-1133">Transmembrane helix</keyword>
<evidence type="ECO:0000256" key="10">
    <source>
        <dbReference type="RuleBase" id="RU361115"/>
    </source>
</evidence>
<dbReference type="GO" id="GO:0005789">
    <property type="term" value="C:endoplasmic reticulum membrane"/>
    <property type="evidence" value="ECO:0007669"/>
    <property type="project" value="TreeGrafter"/>
</dbReference>
<keyword evidence="9 10" id="KW-0275">Fatty acid biosynthesis</keyword>
<feature type="transmembrane region" description="Helical" evidence="10">
    <location>
        <begin position="43"/>
        <end position="62"/>
    </location>
</feature>
<feature type="transmembrane region" description="Helical" evidence="10">
    <location>
        <begin position="150"/>
        <end position="167"/>
    </location>
</feature>
<protein>
    <recommendedName>
        <fullName evidence="10">Elongation of very long chain fatty acids protein</fullName>
        <ecNumber evidence="10">2.3.1.199</ecNumber>
    </recommendedName>
    <alternativeName>
        <fullName evidence="10">Very-long-chain 3-oxoacyl-CoA synthase</fullName>
    </alternativeName>
</protein>
<keyword evidence="12" id="KW-1185">Reference proteome</keyword>
<evidence type="ECO:0000256" key="2">
    <source>
        <dbReference type="ARBA" id="ARBA00022516"/>
    </source>
</evidence>
<evidence type="ECO:0000256" key="8">
    <source>
        <dbReference type="ARBA" id="ARBA00023136"/>
    </source>
</evidence>
<dbReference type="AlphaFoldDB" id="A0A7J7KTD0"/>
<evidence type="ECO:0000256" key="4">
    <source>
        <dbReference type="ARBA" id="ARBA00022692"/>
    </source>
</evidence>
<keyword evidence="5 10" id="KW-0276">Fatty acid metabolism</keyword>
<gene>
    <name evidence="11" type="ORF">EB796_000343</name>
</gene>
<dbReference type="EMBL" id="VXIV02000055">
    <property type="protein sequence ID" value="KAF6041389.1"/>
    <property type="molecule type" value="Genomic_DNA"/>
</dbReference>
<dbReference type="PANTHER" id="PTHR11157:SF17">
    <property type="entry name" value="ELONGATION OF VERY LONG CHAIN FATTY ACIDS PROTEIN 6"/>
    <property type="match status" value="1"/>
</dbReference>
<comment type="similarity">
    <text evidence="10">Belongs to the ELO family.</text>
</comment>
<reference evidence="11" key="1">
    <citation type="submission" date="2020-06" db="EMBL/GenBank/DDBJ databases">
        <title>Draft genome of Bugula neritina, a colonial animal packing powerful symbionts and potential medicines.</title>
        <authorList>
            <person name="Rayko M."/>
        </authorList>
    </citation>
    <scope>NUCLEOTIDE SEQUENCE [LARGE SCALE GENOMIC DNA]</scope>
    <source>
        <strain evidence="11">Kwan_BN1</strain>
    </source>
</reference>
<dbReference type="OrthoDB" id="10259681at2759"/>
<dbReference type="GO" id="GO:0009922">
    <property type="term" value="F:fatty acid elongase activity"/>
    <property type="evidence" value="ECO:0007669"/>
    <property type="project" value="UniProtKB-EC"/>
</dbReference>
<keyword evidence="8 10" id="KW-0472">Membrane</keyword>
<dbReference type="PANTHER" id="PTHR11157">
    <property type="entry name" value="FATTY ACID ACYL TRANSFERASE-RELATED"/>
    <property type="match status" value="1"/>
</dbReference>
<keyword evidence="3 10" id="KW-0808">Transferase</keyword>
<sequence>MQFAPCRGDNMAGTVEPFKMTAFKFEKLDNGTLLQFVKNYDMLSVWSSLLYVVVIFGAQWIMQRKEKYDLSSALTLWSGMLALFSVIGTVRMWPEIIHVLRYEGLYHSSCVASYMEHPATQFWAGLFTLSKIIELGDTMFIVLRKKPLIFLHWYHHISALLYTWYSFPNKISYGRWFICLNFAAHAIMYSYYTLRAMKIRVPNKIRMSITLFQLIQMVIGCLINFYVYSVKKQGHYCEVSVRNIGYSFAMYFSYFVLFAKFFYDSYINVPSRAAVSLTEEKKQLRKAQ</sequence>
<evidence type="ECO:0000256" key="1">
    <source>
        <dbReference type="ARBA" id="ARBA00004141"/>
    </source>
</evidence>
<name>A0A7J7KTD0_BUGNE</name>
<accession>A0A7J7KTD0</accession>
<proteinExistence type="inferred from homology"/>
<evidence type="ECO:0000313" key="11">
    <source>
        <dbReference type="EMBL" id="KAF6041389.1"/>
    </source>
</evidence>